<accession>A0AAQ3PFR8</accession>
<gene>
    <name evidence="3" type="ORF">V8G54_004202</name>
</gene>
<dbReference type="InterPro" id="IPR028107">
    <property type="entry name" value="Spatacsin_C_dom"/>
</dbReference>
<dbReference type="Pfam" id="PF14649">
    <property type="entry name" value="Spatacsin_C"/>
    <property type="match status" value="1"/>
</dbReference>
<feature type="compositionally biased region" description="Basic and acidic residues" evidence="1">
    <location>
        <begin position="2568"/>
        <end position="2578"/>
    </location>
</feature>
<dbReference type="Proteomes" id="UP001374535">
    <property type="component" value="Chromosome 1"/>
</dbReference>
<dbReference type="InterPro" id="IPR028103">
    <property type="entry name" value="Spatacsin"/>
</dbReference>
<protein>
    <recommendedName>
        <fullName evidence="2">Spatacsin C-terminal domain-containing protein</fullName>
    </recommendedName>
</protein>
<reference evidence="3 4" key="1">
    <citation type="journal article" date="2023" name="Life. Sci Alliance">
        <title>Evolutionary insights into 3D genome organization and epigenetic landscape of Vigna mungo.</title>
        <authorList>
            <person name="Junaid A."/>
            <person name="Singh B."/>
            <person name="Bhatia S."/>
        </authorList>
    </citation>
    <scope>NUCLEOTIDE SEQUENCE [LARGE SCALE GENOMIC DNA]</scope>
    <source>
        <strain evidence="3">Urdbean</strain>
    </source>
</reference>
<keyword evidence="4" id="KW-1185">Reference proteome</keyword>
<feature type="domain" description="Spatacsin C-terminal" evidence="2">
    <location>
        <begin position="2854"/>
        <end position="3153"/>
    </location>
</feature>
<evidence type="ECO:0000313" key="4">
    <source>
        <dbReference type="Proteomes" id="UP001374535"/>
    </source>
</evidence>
<proteinExistence type="predicted"/>
<dbReference type="GO" id="GO:0005737">
    <property type="term" value="C:cytoplasm"/>
    <property type="evidence" value="ECO:0007669"/>
    <property type="project" value="TreeGrafter"/>
</dbReference>
<evidence type="ECO:0000313" key="3">
    <source>
        <dbReference type="EMBL" id="WVZ25658.1"/>
    </source>
</evidence>
<dbReference type="PANTHER" id="PTHR13650:SF0">
    <property type="entry name" value="SPATACSIN"/>
    <property type="match status" value="1"/>
</dbReference>
<dbReference type="EMBL" id="CP144700">
    <property type="protein sequence ID" value="WVZ25658.1"/>
    <property type="molecule type" value="Genomic_DNA"/>
</dbReference>
<organism evidence="3 4">
    <name type="scientific">Vigna mungo</name>
    <name type="common">Black gram</name>
    <name type="synonym">Phaseolus mungo</name>
    <dbReference type="NCBI Taxonomy" id="3915"/>
    <lineage>
        <taxon>Eukaryota</taxon>
        <taxon>Viridiplantae</taxon>
        <taxon>Streptophyta</taxon>
        <taxon>Embryophyta</taxon>
        <taxon>Tracheophyta</taxon>
        <taxon>Spermatophyta</taxon>
        <taxon>Magnoliopsida</taxon>
        <taxon>eudicotyledons</taxon>
        <taxon>Gunneridae</taxon>
        <taxon>Pentapetalae</taxon>
        <taxon>rosids</taxon>
        <taxon>fabids</taxon>
        <taxon>Fabales</taxon>
        <taxon>Fabaceae</taxon>
        <taxon>Papilionoideae</taxon>
        <taxon>50 kb inversion clade</taxon>
        <taxon>NPAAA clade</taxon>
        <taxon>indigoferoid/millettioid clade</taxon>
        <taxon>Phaseoleae</taxon>
        <taxon>Vigna</taxon>
    </lineage>
</organism>
<name>A0AAQ3PFR8_VIGMU</name>
<evidence type="ECO:0000256" key="1">
    <source>
        <dbReference type="SAM" id="MobiDB-lite"/>
    </source>
</evidence>
<sequence length="3244" mass="362174">MDFPLSSEDPAILQLHTWDPSETPIGLSDFREAFISPTREILLLHSHGREALLLPLGKGEFHSCGAEGNVDGYDKHNPGSSNVSLEASSRPCCSVLVNESPCTSGSDVDTSLTGTKCSRFNSYRYISDVNSLTWARCVDGYDQHNDASFREVLFVSGRCGVTVHAFPKLTKTNGMDQAMLEGNFRQGRWVEWGPIATLSSNISHGVSGGENVNLTGGDGGVEPLSGSATKRYLESFFTKVETVVCDGILRTKFPENNGFPCSTKVVSFSVFDGSLSLDHLVGEKSVQSKENEQETVDSNNKFDIFSTVFGIVVNGFYECPKVFSSASCCLVGFYFTLIHHVSVNSSDANQKCRSRNLLLVAKLDSWGIQWVSMVKLDERINIAQAVEWMDFQFSDNLLVCLNSSGLIVLYSAMSGEYVTHLNVSQASGLNPHFDLQGLENLYSNDDTHAKQECGIGDNMSDQKSDSFRRSFKRLVVASHTSLLAVVDEYGVTYVISLGEYIFDKKYSSEKLLPHCQQFGLGMLVGWGVGGSDLDCQAVHSSDLNIKYGSAASSDKAVAGNALQNINGCALKEKRDLYSFHSGVFSATSKVNNGHKFHGSDVKSPVMRKILIPNFRVCEDDCISFSPLGITIFSKKKRVKDQNGSQLIHFNLHVNLEVHDDNFLDSVCDDVYHFDGKDVAGEAIGCTFQGCFYIVREGGLSVHIPSISISPNFFPVEYIGYRQSSKDIGIPVLLNDNLEIKEPTKRFSPWKVEVLDRVLLYEGTEVAEQLCLKNGWDIKVSRIRQLQIALDHLKFYEIERSLEMLVDVDLAEEGILRLLFAAVCLMLNKSGNDSETSAASRLLALATCFATKMLHKYGMLQHKKDTCLAESCNNTKLLPLPPIEPVKLQTEVDFTRKLCDISHFLEIIRNLQCRHRSIFQRASQGLADSGKESSLTSTHMLQEDPQLPILPSDLESLDVLNQHESSFPVPGSANNENLALVPVDSDSHLVSDEFGNISHLTSSGGILHKKVLPVENPREMMARWKVDNLDLKTVVKDALLSGRLPLAVLQLHLFHQLNDFVADEEPHDTFTEIRDIGRAVAYELFLKGETELAVATLQRLGENIESFLKQLLFGTVRRSLRTQIAEEMKRYGYLGPYEWKILDDMSLIESLYPSSSFWKTYNYRLKDISNPSGSVLAVESQLRLLHNHSFDSHVIECGEIDGIVFDTWINISESSSALEVDEDDAPAGYWASAAVWFDAWDQRTVDRMILDQPFHSSNSILWDSQLEYHVCRNNWKEVFRLLNLIPPYVLSVGSLQLNLDVLQPTSSYGGNINVKSSNYGSFLCSFEELDSVCMEVPDVQMFRFSPDICSGWMRMLMEENLAKKFIFLKEYWEGTLEMIALLARSGFVSGIHKLSIEDDLTETSSVRDGSIQALHKIFVHHCAQYNLPNLLDLYLDQHNLVLDNDSLYALQESTVDCEWARWLLLSRVRGCEYEASLANSRSIMSRNLVPRSDLSVLELEIIRTVDDIAEGGGEMAALATLMHAAVPIQNCLNSGGVNRHSNSSAQCTLENLRPTLQKFPTLWRTLVGACLGQDTMALLVPKARTALSDYLNWRDEIFFSTGRDTSLLQMLPCWFPKPIRRLIQLYVQGPLGCQSFSEFPTGETLLHRDIDLFINADVHAEISAISWEATIQRHIEELYGPLLEENGFGLEHLLHRGRALAAFNQILGHRIQNLKSEGESSTSAHGQTNIQSDVQTLLSPLEQSEETLLSCVLPTAIMHFDDSMLVASCAFLLELCGLSANKLHVDIAVLKRISSFYKSIENNENLRQLSPKGSVFHAISREGDVTESLARALADEYVHKDSPVIATETGSVGKQPSRALILVLHHLEKASLPRLVDGKSYGSWLLSGNGDGNELRSQQKTASQHWTLVTNFCKLHQLPLSTKYLAVLARDNDWDLMIFGSCQIEFLSEAQIGGYSFDTVVQVASKEFSDPRLRLHMLTVLRGMQSKKKASSAFFFDTLGKDGETTFSYENMCIPVELFQILAECEKHKCPGEALLRKAKELSWSILAMVASCFLDVSPLSCLTVWLEITAARETSSIKVNDIASQIADNVGAAVNATNALPVGDRVLTFHYNRQSPKRRRLITPISLDSSASAISDISRTSTSEKVFDSQDKAVENDRKVEHFGCLNVPSDSVEEPASLSKMVAVLCEQQLFLPLLRAFEMFLPSCPLLPFIRALQAFSQMRLSEASAHLGSFSARIKEEPMYLQPNVGREAQIGASWISSTASTAADAVLSTCPSPYEKRCLLQLLAATDFGDGGHTAAYYRRVYWKINLAEPLLRKDNELHLGDDEILDDASLLSALENNSHWEQARNWAKQLEANGAPWKSATHHVTECQAESMVAEWKEFLWDVPEERVALWNHCHTLFIRYSFPSRQAGLFFLKHAEAVEKDLPARELHELLLLSLQWLSGMISLSNPVCPLQLLREIETKVWLLAVESEAQVKSEGDFNFTFSTRESGIKNDSSIIDRTASIIAKMDNHINTMKSRTVEKYESRENQIPHKNFVIDAGLSTTVGGNTKPKRRAKGYTAPRRPPLESADKSADTDDVSSTIHLKNELQLQDDNIKVEMSFSRWEERVGTAELERAVLSLLEFGQVAAAKQLQYKFSPGQIPSEFKLVDAALKLAASSTPPSNVSVSMLDEEVRSVMQSYGILNKQHYIDPLQVLESLVTIFTEGSGRGLCKRIIAVIKAANTLGLSFSEAFNKQPIELLHLLSLKAQDSFEEANFLVQTHPMPAASIAQILAESFLKGVLAAHRGGYMDSQKEEGPAPLLWRFSDFLKWAELCPSEPEIGHSLMRLVITGQEIPHACEGHPLKRPCTLAHVEAKHLILWRSYCSCEEISLKPDRTWVELLILSHHFYKSSSCLDGVDVLVALAATRVDAYVLEGDFPCLARLITGVGNFYALNFILGILIENGQLDLLLQKYSAAADTNTGTAEAVRGFRMAVLTSLKHFNPNDLDAFAMVYNHFDMKHETAALLESRAEQSCEQWFRRYNKDQNEDLLDSMRYYIEAAEVHSSIDAGNKTRRDCAQASLLSLQIRMPDFQWLYRSETNARRALVEQSRFQEALIVAEAYNLNQPSEWALVLWNQMLKPEVMEEFVAEFVAVLPLQPSMLIDLARFYRAEIAARGDQSHFSVWLTGGGLPAEWAKYLGRSFRCLLKRTRDLKLRMQLATVATGFGDVIDACAEEMDKVPDNAAPLVLRKGHGGAYLPLM</sequence>
<evidence type="ECO:0000259" key="2">
    <source>
        <dbReference type="Pfam" id="PF14649"/>
    </source>
</evidence>
<dbReference type="PANTHER" id="PTHR13650">
    <property type="entry name" value="SPATACSIN"/>
    <property type="match status" value="1"/>
</dbReference>
<feature type="region of interest" description="Disordered" evidence="1">
    <location>
        <begin position="2545"/>
        <end position="2582"/>
    </location>
</feature>